<feature type="non-terminal residue" evidence="6">
    <location>
        <position position="96"/>
    </location>
</feature>
<gene>
    <name evidence="6" type="ORF">GBB84_29790</name>
</gene>
<dbReference type="AlphaFoldDB" id="A0A6L5EK02"/>
<organism evidence="6 7">
    <name type="scientific">Citrobacter telavivensis</name>
    <dbReference type="NCBI Taxonomy" id="2653932"/>
    <lineage>
        <taxon>Bacteria</taxon>
        <taxon>Pseudomonadati</taxon>
        <taxon>Pseudomonadota</taxon>
        <taxon>Gammaproteobacteria</taxon>
        <taxon>Enterobacterales</taxon>
        <taxon>Enterobacteriaceae</taxon>
        <taxon>Citrobacter</taxon>
    </lineage>
</organism>
<proteinExistence type="predicted"/>
<keyword evidence="2" id="KW-0547">Nucleotide-binding</keyword>
<protein>
    <submittedName>
        <fullName evidence="6">Asp-tRNA(Asn)/Glu-tRNA(Gln) amidotransferase GatCAB subunit B</fullName>
    </submittedName>
</protein>
<dbReference type="GO" id="GO:0070681">
    <property type="term" value="P:glutaminyl-tRNAGln biosynthesis via transamidation"/>
    <property type="evidence" value="ECO:0007669"/>
    <property type="project" value="TreeGrafter"/>
</dbReference>
<evidence type="ECO:0000313" key="6">
    <source>
        <dbReference type="EMBL" id="MPQ55023.1"/>
    </source>
</evidence>
<dbReference type="EMBL" id="WHIY01000314">
    <property type="protein sequence ID" value="MPQ55023.1"/>
    <property type="molecule type" value="Genomic_DNA"/>
</dbReference>
<dbReference type="Proteomes" id="UP000475079">
    <property type="component" value="Unassembled WGS sequence"/>
</dbReference>
<keyword evidence="3" id="KW-0067">ATP-binding</keyword>
<dbReference type="SUPFAM" id="SSF55931">
    <property type="entry name" value="Glutamine synthetase/guanido kinase"/>
    <property type="match status" value="1"/>
</dbReference>
<evidence type="ECO:0000256" key="2">
    <source>
        <dbReference type="ARBA" id="ARBA00022741"/>
    </source>
</evidence>
<feature type="non-terminal residue" evidence="6">
    <location>
        <position position="1"/>
    </location>
</feature>
<accession>A0A6L5EK02</accession>
<dbReference type="PANTHER" id="PTHR11659">
    <property type="entry name" value="GLUTAMYL-TRNA GLN AMIDOTRANSFERASE SUBUNIT B MITOCHONDRIAL AND PROKARYOTIC PET112-RELATED"/>
    <property type="match status" value="1"/>
</dbReference>
<feature type="domain" description="Aspartyl/Glutamyl-tRNA(Gln) amidotransferase subunit B/E catalytic" evidence="5">
    <location>
        <begin position="1"/>
        <end position="92"/>
    </location>
</feature>
<keyword evidence="4" id="KW-0648">Protein biosynthesis</keyword>
<evidence type="ECO:0000313" key="7">
    <source>
        <dbReference type="Proteomes" id="UP000475079"/>
    </source>
</evidence>
<dbReference type="InterPro" id="IPR014746">
    <property type="entry name" value="Gln_synth/guanido_kin_cat_dom"/>
</dbReference>
<dbReference type="InterPro" id="IPR017959">
    <property type="entry name" value="Asn/Gln-tRNA_amidoTrfase_suB/E"/>
</dbReference>
<dbReference type="InterPro" id="IPR006075">
    <property type="entry name" value="Asn/Gln-tRNA_Trfase_suB/E_cat"/>
</dbReference>
<dbReference type="GO" id="GO:0050567">
    <property type="term" value="F:glutaminyl-tRNA synthase (glutamine-hydrolyzing) activity"/>
    <property type="evidence" value="ECO:0007669"/>
    <property type="project" value="TreeGrafter"/>
</dbReference>
<evidence type="ECO:0000259" key="5">
    <source>
        <dbReference type="Pfam" id="PF02934"/>
    </source>
</evidence>
<reference evidence="6 7" key="1">
    <citation type="submission" date="2019-10" db="EMBL/GenBank/DDBJ databases">
        <title>Characterization of a new Citrobacter species.</title>
        <authorList>
            <person name="Goncalves Ribeiro T."/>
            <person name="Izdebski R."/>
            <person name="Urbanowicz P."/>
            <person name="Carmeli Y."/>
            <person name="Gniadkowski M."/>
            <person name="Peixe L."/>
        </authorList>
    </citation>
    <scope>NUCLEOTIDE SEQUENCE [LARGE SCALE GENOMIC DNA]</scope>
    <source>
        <strain evidence="6 7">NMI7905_11</strain>
    </source>
</reference>
<evidence type="ECO:0000256" key="1">
    <source>
        <dbReference type="ARBA" id="ARBA00022598"/>
    </source>
</evidence>
<keyword evidence="1" id="KW-0436">Ligase</keyword>
<dbReference type="GO" id="GO:0006412">
    <property type="term" value="P:translation"/>
    <property type="evidence" value="ECO:0007669"/>
    <property type="project" value="UniProtKB-KW"/>
</dbReference>
<keyword evidence="6" id="KW-0808">Transferase</keyword>
<sequence length="96" mass="11377">ISLRPYGQEKFGTKTELKNLNSFSNVRKGLEYEVQRQAEILRSGGQIRQETRRYDEANKTTILMRVKEGAADYRYFPEPDLPLFEISDEWIEEMRT</sequence>
<dbReference type="GO" id="GO:0005524">
    <property type="term" value="F:ATP binding"/>
    <property type="evidence" value="ECO:0007669"/>
    <property type="project" value="UniProtKB-KW"/>
</dbReference>
<dbReference type="PANTHER" id="PTHR11659:SF0">
    <property type="entry name" value="GLUTAMYL-TRNA(GLN) AMIDOTRANSFERASE SUBUNIT B, MITOCHONDRIAL"/>
    <property type="match status" value="1"/>
</dbReference>
<comment type="caution">
    <text evidence="6">The sequence shown here is derived from an EMBL/GenBank/DDBJ whole genome shotgun (WGS) entry which is preliminary data.</text>
</comment>
<dbReference type="GO" id="GO:0016740">
    <property type="term" value="F:transferase activity"/>
    <property type="evidence" value="ECO:0007669"/>
    <property type="project" value="UniProtKB-KW"/>
</dbReference>
<evidence type="ECO:0000256" key="4">
    <source>
        <dbReference type="ARBA" id="ARBA00022917"/>
    </source>
</evidence>
<dbReference type="Pfam" id="PF02934">
    <property type="entry name" value="GatB_N"/>
    <property type="match status" value="1"/>
</dbReference>
<evidence type="ECO:0000256" key="3">
    <source>
        <dbReference type="ARBA" id="ARBA00022840"/>
    </source>
</evidence>
<keyword evidence="7" id="KW-1185">Reference proteome</keyword>
<name>A0A6L5EK02_9ENTR</name>